<feature type="region of interest" description="Disordered" evidence="1">
    <location>
        <begin position="383"/>
        <end position="407"/>
    </location>
</feature>
<name>A0A4R5L369_9BURK</name>
<evidence type="ECO:0000256" key="1">
    <source>
        <dbReference type="SAM" id="MobiDB-lite"/>
    </source>
</evidence>
<gene>
    <name evidence="3" type="ORF">E1N52_36780</name>
</gene>
<comment type="caution">
    <text evidence="3">The sequence shown here is derived from an EMBL/GenBank/DDBJ whole genome shotgun (WGS) entry which is preliminary data.</text>
</comment>
<sequence length="407" mass="41885">MGGAAPKFAAAPAILAALGGDLINAALAVPFAALNKAAQADAGGFSVSNSENRNFYTLNTKATVTAPGCFIVAYAAPGGGKSWCDDPNFSASVPRCKTADQATPEFDILPVREPLFIASDSGGAPNYALDPLLATGNDIKSHLALPEFYVELAIRSSPGASNIVALEPVAMFYPHSLLTGDSCSQENGQDCSRRLLTVTISLLGATAGSSTTAAKFGVVFPAIAPSPQLTNTTWSLSSSLAWSALPSFDATAIEKSFTDASFQSLAGAYPKGNSIRVYPIILSVVLSEAKDPNIYLQALNGAFNQQAQTQLATAITNGIPYGGMPSVDAQATAKAAGLVLTDQASVATAQAALYKDCATPQVANTDLAILITKEKQANLDATLAGQPQPYPDLQKAGTEACKTAKAE</sequence>
<dbReference type="AlphaFoldDB" id="A0A4R5L369"/>
<dbReference type="RefSeq" id="WP_133189201.1">
    <property type="nucleotide sequence ID" value="NZ_SMOD01000048.1"/>
</dbReference>
<reference evidence="3 4" key="1">
    <citation type="submission" date="2019-03" db="EMBL/GenBank/DDBJ databases">
        <title>Paraburkholderia sp. isolated from native Mimosa gymnas in Guartela State Park, Brazil.</title>
        <authorList>
            <person name="Paulitsch F."/>
            <person name="Hungria M."/>
            <person name="Delamuta J.R.M."/>
            <person name="Ribeiro R.A."/>
            <person name="Dall'Agnol R."/>
            <person name="Silva J.S.B."/>
        </authorList>
    </citation>
    <scope>NUCLEOTIDE SEQUENCE [LARGE SCALE GENOMIC DNA]</scope>
    <source>
        <strain evidence="3 4">CNPSo 3008</strain>
    </source>
</reference>
<accession>A0A4R5L369</accession>
<evidence type="ECO:0000313" key="3">
    <source>
        <dbReference type="EMBL" id="TDG02998.1"/>
    </source>
</evidence>
<feature type="signal peptide" evidence="2">
    <location>
        <begin position="1"/>
        <end position="28"/>
    </location>
</feature>
<keyword evidence="2" id="KW-0732">Signal</keyword>
<evidence type="ECO:0000313" key="4">
    <source>
        <dbReference type="Proteomes" id="UP000295606"/>
    </source>
</evidence>
<proteinExistence type="predicted"/>
<protein>
    <submittedName>
        <fullName evidence="3">Uncharacterized protein</fullName>
    </submittedName>
</protein>
<dbReference type="EMBL" id="SMOD01000048">
    <property type="protein sequence ID" value="TDG02998.1"/>
    <property type="molecule type" value="Genomic_DNA"/>
</dbReference>
<organism evidence="3 4">
    <name type="scientific">Paraburkholderia guartelaensis</name>
    <dbReference type="NCBI Taxonomy" id="2546446"/>
    <lineage>
        <taxon>Bacteria</taxon>
        <taxon>Pseudomonadati</taxon>
        <taxon>Pseudomonadota</taxon>
        <taxon>Betaproteobacteria</taxon>
        <taxon>Burkholderiales</taxon>
        <taxon>Burkholderiaceae</taxon>
        <taxon>Paraburkholderia</taxon>
    </lineage>
</organism>
<feature type="chain" id="PRO_5020767825" evidence="2">
    <location>
        <begin position="29"/>
        <end position="407"/>
    </location>
</feature>
<dbReference type="Proteomes" id="UP000295606">
    <property type="component" value="Unassembled WGS sequence"/>
</dbReference>
<evidence type="ECO:0000256" key="2">
    <source>
        <dbReference type="SAM" id="SignalP"/>
    </source>
</evidence>